<feature type="non-terminal residue" evidence="3">
    <location>
        <position position="253"/>
    </location>
</feature>
<organism evidence="3 4">
    <name type="scientific">Dothidotthia symphoricarpi CBS 119687</name>
    <dbReference type="NCBI Taxonomy" id="1392245"/>
    <lineage>
        <taxon>Eukaryota</taxon>
        <taxon>Fungi</taxon>
        <taxon>Dikarya</taxon>
        <taxon>Ascomycota</taxon>
        <taxon>Pezizomycotina</taxon>
        <taxon>Dothideomycetes</taxon>
        <taxon>Pleosporomycetidae</taxon>
        <taxon>Pleosporales</taxon>
        <taxon>Dothidotthiaceae</taxon>
        <taxon>Dothidotthia</taxon>
    </lineage>
</organism>
<dbReference type="Proteomes" id="UP000799771">
    <property type="component" value="Unassembled WGS sequence"/>
</dbReference>
<evidence type="ECO:0000259" key="1">
    <source>
        <dbReference type="Pfam" id="PF06985"/>
    </source>
</evidence>
<dbReference type="OrthoDB" id="20872at2759"/>
<dbReference type="InterPro" id="IPR010730">
    <property type="entry name" value="HET"/>
</dbReference>
<evidence type="ECO:0000313" key="3">
    <source>
        <dbReference type="EMBL" id="KAF2128694.1"/>
    </source>
</evidence>
<dbReference type="EMBL" id="ML977508">
    <property type="protein sequence ID" value="KAF2128694.1"/>
    <property type="molecule type" value="Genomic_DNA"/>
</dbReference>
<dbReference type="Pfam" id="PF06985">
    <property type="entry name" value="HET"/>
    <property type="match status" value="1"/>
</dbReference>
<dbReference type="PANTHER" id="PTHR10622">
    <property type="entry name" value="HET DOMAIN-CONTAINING PROTEIN"/>
    <property type="match status" value="1"/>
</dbReference>
<dbReference type="AlphaFoldDB" id="A0A6A6ACI1"/>
<evidence type="ECO:0000313" key="4">
    <source>
        <dbReference type="Proteomes" id="UP000799771"/>
    </source>
</evidence>
<feature type="domain" description="Heterokaryon incompatibility" evidence="1">
    <location>
        <begin position="31"/>
        <end position="122"/>
    </location>
</feature>
<reference evidence="3" key="1">
    <citation type="journal article" date="2020" name="Stud. Mycol.">
        <title>101 Dothideomycetes genomes: a test case for predicting lifestyles and emergence of pathogens.</title>
        <authorList>
            <person name="Haridas S."/>
            <person name="Albert R."/>
            <person name="Binder M."/>
            <person name="Bloem J."/>
            <person name="Labutti K."/>
            <person name="Salamov A."/>
            <person name="Andreopoulos B."/>
            <person name="Baker S."/>
            <person name="Barry K."/>
            <person name="Bills G."/>
            <person name="Bluhm B."/>
            <person name="Cannon C."/>
            <person name="Castanera R."/>
            <person name="Culley D."/>
            <person name="Daum C."/>
            <person name="Ezra D."/>
            <person name="Gonzalez J."/>
            <person name="Henrissat B."/>
            <person name="Kuo A."/>
            <person name="Liang C."/>
            <person name="Lipzen A."/>
            <person name="Lutzoni F."/>
            <person name="Magnuson J."/>
            <person name="Mondo S."/>
            <person name="Nolan M."/>
            <person name="Ohm R."/>
            <person name="Pangilinan J."/>
            <person name="Park H.-J."/>
            <person name="Ramirez L."/>
            <person name="Alfaro M."/>
            <person name="Sun H."/>
            <person name="Tritt A."/>
            <person name="Yoshinaga Y."/>
            <person name="Zwiers L.-H."/>
            <person name="Turgeon B."/>
            <person name="Goodwin S."/>
            <person name="Spatafora J."/>
            <person name="Crous P."/>
            <person name="Grigoriev I."/>
        </authorList>
    </citation>
    <scope>NUCLEOTIDE SEQUENCE</scope>
    <source>
        <strain evidence="3">CBS 119687</strain>
    </source>
</reference>
<accession>A0A6A6ACI1</accession>
<evidence type="ECO:0000259" key="2">
    <source>
        <dbReference type="Pfam" id="PF26640"/>
    </source>
</evidence>
<name>A0A6A6ACI1_9PLEO</name>
<keyword evidence="4" id="KW-1185">Reference proteome</keyword>
<protein>
    <submittedName>
        <fullName evidence="3">Uncharacterized protein</fullName>
    </submittedName>
</protein>
<gene>
    <name evidence="3" type="ORF">P153DRAFT_293234</name>
</gene>
<dbReference type="RefSeq" id="XP_033523083.1">
    <property type="nucleotide sequence ID" value="XM_033663884.1"/>
</dbReference>
<dbReference type="InterPro" id="IPR058525">
    <property type="entry name" value="DUF8212"/>
</dbReference>
<sequence>MRLLYIQRGTDGDQHLNLSLCEFLGEDVPPYMILSHRWREDEVLFADMMVPDHTNAQAKKGYVKLESSCRLALQMNLQYAWMDTCCIDKTSSAELSEAINSMYSYYASSKICLAYLDDVDDHPQGKFFLNDAIWFTRGWTLQELIAPSELIFYSRGWLLLGSKRSLSHQTSIASGIAESVLQDVSHLQNTCVSAKMSWAAKRTTTRAEDEAYSLMGLFGVNMATLYGEGRQNAFRRLQLEILRTTTDHTLFAW</sequence>
<proteinExistence type="predicted"/>
<feature type="domain" description="DUF8212" evidence="2">
    <location>
        <begin position="232"/>
        <end position="253"/>
    </location>
</feature>
<dbReference type="PANTHER" id="PTHR10622:SF10">
    <property type="entry name" value="HET DOMAIN-CONTAINING PROTEIN"/>
    <property type="match status" value="1"/>
</dbReference>
<dbReference type="GeneID" id="54404316"/>
<dbReference type="Pfam" id="PF26640">
    <property type="entry name" value="DUF8212"/>
    <property type="match status" value="1"/>
</dbReference>